<name>A0AAQ3KYA9_9LILI</name>
<dbReference type="GO" id="GO:0043007">
    <property type="term" value="P:maintenance of rDNA"/>
    <property type="evidence" value="ECO:0007669"/>
    <property type="project" value="TreeGrafter"/>
</dbReference>
<accession>A0AAQ3KYA9</accession>
<feature type="compositionally biased region" description="Low complexity" evidence="1">
    <location>
        <begin position="12"/>
        <end position="24"/>
    </location>
</feature>
<dbReference type="Pfam" id="PF16100">
    <property type="entry name" value="RMI2"/>
    <property type="match status" value="1"/>
</dbReference>
<dbReference type="PANTHER" id="PTHR33962:SF1">
    <property type="entry name" value="RECQ-MEDIATED GENOME INSTABILITY PROTEIN 2"/>
    <property type="match status" value="1"/>
</dbReference>
<dbReference type="Proteomes" id="UP001327560">
    <property type="component" value="Chromosome 7"/>
</dbReference>
<feature type="region of interest" description="Disordered" evidence="1">
    <location>
        <begin position="1"/>
        <end position="28"/>
    </location>
</feature>
<proteinExistence type="predicted"/>
<dbReference type="Gene3D" id="2.40.50.140">
    <property type="entry name" value="Nucleic acid-binding proteins"/>
    <property type="match status" value="1"/>
</dbReference>
<dbReference type="GO" id="GO:0005829">
    <property type="term" value="C:cytosol"/>
    <property type="evidence" value="ECO:0007669"/>
    <property type="project" value="TreeGrafter"/>
</dbReference>
<protein>
    <submittedName>
        <fullName evidence="2">RecQ-mediated genome instability protein 2 isoform X2</fullName>
    </submittedName>
</protein>
<dbReference type="GO" id="GO:2000042">
    <property type="term" value="P:negative regulation of double-strand break repair via homologous recombination"/>
    <property type="evidence" value="ECO:0007669"/>
    <property type="project" value="TreeGrafter"/>
</dbReference>
<dbReference type="GO" id="GO:0016607">
    <property type="term" value="C:nuclear speck"/>
    <property type="evidence" value="ECO:0007669"/>
    <property type="project" value="TreeGrafter"/>
</dbReference>
<reference evidence="2 3" key="1">
    <citation type="submission" date="2023-10" db="EMBL/GenBank/DDBJ databases">
        <title>Chromosome-scale genome assembly provides insights into flower coloration mechanisms of Canna indica.</title>
        <authorList>
            <person name="Li C."/>
        </authorList>
    </citation>
    <scope>NUCLEOTIDE SEQUENCE [LARGE SCALE GENOMIC DNA]</scope>
    <source>
        <tissue evidence="2">Flower</tissue>
    </source>
</reference>
<organism evidence="2 3">
    <name type="scientific">Canna indica</name>
    <name type="common">Indian-shot</name>
    <dbReference type="NCBI Taxonomy" id="4628"/>
    <lineage>
        <taxon>Eukaryota</taxon>
        <taxon>Viridiplantae</taxon>
        <taxon>Streptophyta</taxon>
        <taxon>Embryophyta</taxon>
        <taxon>Tracheophyta</taxon>
        <taxon>Spermatophyta</taxon>
        <taxon>Magnoliopsida</taxon>
        <taxon>Liliopsida</taxon>
        <taxon>Zingiberales</taxon>
        <taxon>Cannaceae</taxon>
        <taxon>Canna</taxon>
    </lineage>
</organism>
<dbReference type="AlphaFoldDB" id="A0AAQ3KYA9"/>
<dbReference type="InterPro" id="IPR032245">
    <property type="entry name" value="RMI2"/>
</dbReference>
<dbReference type="GO" id="GO:0033045">
    <property type="term" value="P:regulation of sister chromatid segregation"/>
    <property type="evidence" value="ECO:0007669"/>
    <property type="project" value="TreeGrafter"/>
</dbReference>
<evidence type="ECO:0000256" key="1">
    <source>
        <dbReference type="SAM" id="MobiDB-lite"/>
    </source>
</evidence>
<evidence type="ECO:0000313" key="2">
    <source>
        <dbReference type="EMBL" id="WOL15248.1"/>
    </source>
</evidence>
<evidence type="ECO:0000313" key="3">
    <source>
        <dbReference type="Proteomes" id="UP001327560"/>
    </source>
</evidence>
<dbReference type="PANTHER" id="PTHR33962">
    <property type="entry name" value="RECQ-MEDIATED GENOME INSTABILITY PROTEIN 2 RMI2"/>
    <property type="match status" value="1"/>
</dbReference>
<dbReference type="GO" id="GO:0006281">
    <property type="term" value="P:DNA repair"/>
    <property type="evidence" value="ECO:0007669"/>
    <property type="project" value="TreeGrafter"/>
</dbReference>
<keyword evidence="3" id="KW-1185">Reference proteome</keyword>
<sequence>MLDQTHPPLPLLPQRSSASSSSAPGCRQGVLVSGSDEGRFLLDDGSDVIELFLSAESQPQHWKIGMYVMVIGPYVASQSGDLSVVRVHKIVELSEYPDREAMWHLEVIEAHKLFYRPSLE</sequence>
<dbReference type="InterPro" id="IPR012340">
    <property type="entry name" value="NA-bd_OB-fold"/>
</dbReference>
<dbReference type="EMBL" id="CP136896">
    <property type="protein sequence ID" value="WOL15248.1"/>
    <property type="molecule type" value="Genomic_DNA"/>
</dbReference>
<gene>
    <name evidence="2" type="ORF">Cni_G24029</name>
</gene>